<dbReference type="GO" id="GO:0019843">
    <property type="term" value="F:rRNA binding"/>
    <property type="evidence" value="ECO:0007669"/>
    <property type="project" value="UniProtKB-UniRule"/>
</dbReference>
<evidence type="ECO:0000256" key="2">
    <source>
        <dbReference type="ARBA" id="ARBA00022730"/>
    </source>
</evidence>
<dbReference type="InterPro" id="IPR021131">
    <property type="entry name" value="Ribosomal_uL15/eL18"/>
</dbReference>
<sequence>MATEKSATPIKLHHLRPAPGAHKAKTRVGRGEGSKGKTAGRGTKGTHARNTVRLGFEGGQTPLQQRLPKLKGFKNRFGTTFQVVNLDRLAALFPDGGSIGVDDIVAAGGVRKNQLVKVLGTGELGGVKLDVTAHAFSDSAKEKIAAAGGSTSVL</sequence>
<evidence type="ECO:0000259" key="9">
    <source>
        <dbReference type="Pfam" id="PF00828"/>
    </source>
</evidence>
<dbReference type="GO" id="GO:0006412">
    <property type="term" value="P:translation"/>
    <property type="evidence" value="ECO:0007669"/>
    <property type="project" value="UniProtKB-UniRule"/>
</dbReference>
<evidence type="ECO:0000256" key="7">
    <source>
        <dbReference type="RuleBase" id="RU003888"/>
    </source>
</evidence>
<keyword evidence="3 6" id="KW-0694">RNA-binding</keyword>
<dbReference type="EMBL" id="PVUE01000007">
    <property type="protein sequence ID" value="PRZ42042.1"/>
    <property type="molecule type" value="Genomic_DNA"/>
</dbReference>
<gene>
    <name evidence="6" type="primary">rplO</name>
    <name evidence="10" type="ORF">CLV47_107170</name>
</gene>
<accession>A0A2T1A0B4</accession>
<protein>
    <recommendedName>
        <fullName evidence="6">Large ribosomal subunit protein uL15</fullName>
    </recommendedName>
</protein>
<dbReference type="HAMAP" id="MF_01341">
    <property type="entry name" value="Ribosomal_uL15"/>
    <property type="match status" value="1"/>
</dbReference>
<evidence type="ECO:0000256" key="3">
    <source>
        <dbReference type="ARBA" id="ARBA00022884"/>
    </source>
</evidence>
<evidence type="ECO:0000256" key="5">
    <source>
        <dbReference type="ARBA" id="ARBA00023274"/>
    </source>
</evidence>
<comment type="function">
    <text evidence="6">Binds to the 23S rRNA.</text>
</comment>
<feature type="region of interest" description="Disordered" evidence="8">
    <location>
        <begin position="1"/>
        <end position="46"/>
    </location>
</feature>
<feature type="domain" description="Large ribosomal subunit protein uL15/eL18" evidence="9">
    <location>
        <begin position="83"/>
        <end position="150"/>
    </location>
</feature>
<dbReference type="RefSeq" id="WP_106348984.1">
    <property type="nucleotide sequence ID" value="NZ_PVUE01000007.1"/>
</dbReference>
<comment type="subunit">
    <text evidence="6">Part of the 50S ribosomal subunit.</text>
</comment>
<keyword evidence="2 6" id="KW-0699">rRNA-binding</keyword>
<dbReference type="GO" id="GO:0003735">
    <property type="term" value="F:structural constituent of ribosome"/>
    <property type="evidence" value="ECO:0007669"/>
    <property type="project" value="InterPro"/>
</dbReference>
<comment type="caution">
    <text evidence="10">The sequence shown here is derived from an EMBL/GenBank/DDBJ whole genome shotgun (WGS) entry which is preliminary data.</text>
</comment>
<comment type="similarity">
    <text evidence="1 6 7">Belongs to the universal ribosomal protein uL15 family.</text>
</comment>
<dbReference type="FunFam" id="3.100.10.10:FF:000005">
    <property type="entry name" value="50S ribosomal protein L15"/>
    <property type="match status" value="1"/>
</dbReference>
<evidence type="ECO:0000256" key="4">
    <source>
        <dbReference type="ARBA" id="ARBA00022980"/>
    </source>
</evidence>
<dbReference type="InterPro" id="IPR005749">
    <property type="entry name" value="Ribosomal_uL15_bac-type"/>
</dbReference>
<evidence type="ECO:0000313" key="10">
    <source>
        <dbReference type="EMBL" id="PRZ42042.1"/>
    </source>
</evidence>
<keyword evidence="4 6" id="KW-0689">Ribosomal protein</keyword>
<dbReference type="PROSITE" id="PS00475">
    <property type="entry name" value="RIBOSOMAL_L15"/>
    <property type="match status" value="1"/>
</dbReference>
<evidence type="ECO:0000313" key="11">
    <source>
        <dbReference type="Proteomes" id="UP000237752"/>
    </source>
</evidence>
<dbReference type="Pfam" id="PF00828">
    <property type="entry name" value="Ribosomal_L27A"/>
    <property type="match status" value="1"/>
</dbReference>
<evidence type="ECO:0000256" key="1">
    <source>
        <dbReference type="ARBA" id="ARBA00007320"/>
    </source>
</evidence>
<keyword evidence="11" id="KW-1185">Reference proteome</keyword>
<dbReference type="InterPro" id="IPR036227">
    <property type="entry name" value="Ribosomal_uL15/eL18_sf"/>
</dbReference>
<name>A0A2T1A0B4_9ACTN</name>
<dbReference type="InterPro" id="IPR001196">
    <property type="entry name" value="Ribosomal_uL15_CS"/>
</dbReference>
<evidence type="ECO:0000256" key="6">
    <source>
        <dbReference type="HAMAP-Rule" id="MF_01341"/>
    </source>
</evidence>
<dbReference type="InterPro" id="IPR030878">
    <property type="entry name" value="Ribosomal_uL15"/>
</dbReference>
<feature type="compositionally biased region" description="Basic residues" evidence="8">
    <location>
        <begin position="11"/>
        <end position="28"/>
    </location>
</feature>
<dbReference type="AlphaFoldDB" id="A0A2T1A0B4"/>
<keyword evidence="5 6" id="KW-0687">Ribonucleoprotein</keyword>
<dbReference type="SUPFAM" id="SSF52080">
    <property type="entry name" value="Ribosomal proteins L15p and L18e"/>
    <property type="match status" value="1"/>
</dbReference>
<reference evidence="10 11" key="1">
    <citation type="submission" date="2018-03" db="EMBL/GenBank/DDBJ databases">
        <title>Genomic Encyclopedia of Archaeal and Bacterial Type Strains, Phase II (KMG-II): from individual species to whole genera.</title>
        <authorList>
            <person name="Goeker M."/>
        </authorList>
    </citation>
    <scope>NUCLEOTIDE SEQUENCE [LARGE SCALE GENOMIC DNA]</scope>
    <source>
        <strain evidence="10 11">DSM 100065</strain>
    </source>
</reference>
<dbReference type="PANTHER" id="PTHR12934:SF11">
    <property type="entry name" value="LARGE RIBOSOMAL SUBUNIT PROTEIN UL15M"/>
    <property type="match status" value="1"/>
</dbReference>
<evidence type="ECO:0000256" key="8">
    <source>
        <dbReference type="SAM" id="MobiDB-lite"/>
    </source>
</evidence>
<dbReference type="GO" id="GO:0022625">
    <property type="term" value="C:cytosolic large ribosomal subunit"/>
    <property type="evidence" value="ECO:0007669"/>
    <property type="project" value="TreeGrafter"/>
</dbReference>
<dbReference type="OrthoDB" id="9810293at2"/>
<dbReference type="Proteomes" id="UP000237752">
    <property type="component" value="Unassembled WGS sequence"/>
</dbReference>
<organism evidence="10 11">
    <name type="scientific">Antricoccus suffuscus</name>
    <dbReference type="NCBI Taxonomy" id="1629062"/>
    <lineage>
        <taxon>Bacteria</taxon>
        <taxon>Bacillati</taxon>
        <taxon>Actinomycetota</taxon>
        <taxon>Actinomycetes</taxon>
        <taxon>Geodermatophilales</taxon>
        <taxon>Antricoccaceae</taxon>
        <taxon>Antricoccus</taxon>
    </lineage>
</organism>
<dbReference type="PANTHER" id="PTHR12934">
    <property type="entry name" value="50S RIBOSOMAL PROTEIN L15"/>
    <property type="match status" value="1"/>
</dbReference>
<proteinExistence type="inferred from homology"/>
<dbReference type="NCBIfam" id="TIGR01071">
    <property type="entry name" value="rplO_bact"/>
    <property type="match status" value="1"/>
</dbReference>
<dbReference type="Gene3D" id="3.100.10.10">
    <property type="match status" value="1"/>
</dbReference>